<gene>
    <name evidence="2" type="ORF">EV209_1046</name>
</gene>
<dbReference type="InterPro" id="IPR035069">
    <property type="entry name" value="TTHA1013/TTHA0281-like"/>
</dbReference>
<sequence>MKAVYPAIFTQTNDVVLVEVPDLGILTEGKDMQNAIEMARDAIGLTGISMQDKGEAIPEPTNFRKINILEGTFSGDGESYLSLVDIDFDAYRRKIDVRSVRRNVTLPNWLNAEADAAHINVSKVLQEALMAKLGVCR</sequence>
<accession>A0A4Q7PRE4</accession>
<dbReference type="InterPro" id="IPR031807">
    <property type="entry name" value="HicB-like"/>
</dbReference>
<evidence type="ECO:0000313" key="2">
    <source>
        <dbReference type="EMBL" id="RZT02916.1"/>
    </source>
</evidence>
<organism evidence="2 3">
    <name type="scientific">Cuneatibacter caecimuris</name>
    <dbReference type="NCBI Taxonomy" id="1796618"/>
    <lineage>
        <taxon>Bacteria</taxon>
        <taxon>Bacillati</taxon>
        <taxon>Bacillota</taxon>
        <taxon>Clostridia</taxon>
        <taxon>Lachnospirales</taxon>
        <taxon>Lachnospiraceae</taxon>
        <taxon>Cuneatibacter</taxon>
    </lineage>
</organism>
<protein>
    <submittedName>
        <fullName evidence="2">Putative RNase H-like HicB family nuclease</fullName>
    </submittedName>
</protein>
<dbReference type="RefSeq" id="WP_130433694.1">
    <property type="nucleotide sequence ID" value="NZ_SGXF01000001.1"/>
</dbReference>
<dbReference type="OrthoDB" id="5419659at2"/>
<evidence type="ECO:0000259" key="1">
    <source>
        <dbReference type="Pfam" id="PF15919"/>
    </source>
</evidence>
<dbReference type="SUPFAM" id="SSF143100">
    <property type="entry name" value="TTHA1013/TTHA0281-like"/>
    <property type="match status" value="1"/>
</dbReference>
<dbReference type="AlphaFoldDB" id="A0A4Q7PRE4"/>
<comment type="caution">
    <text evidence="2">The sequence shown here is derived from an EMBL/GenBank/DDBJ whole genome shotgun (WGS) entry which is preliminary data.</text>
</comment>
<proteinExistence type="predicted"/>
<name>A0A4Q7PRE4_9FIRM</name>
<dbReference type="Pfam" id="PF15919">
    <property type="entry name" value="HicB_lk_antitox"/>
    <property type="match status" value="1"/>
</dbReference>
<dbReference type="Gene3D" id="3.30.160.250">
    <property type="match status" value="1"/>
</dbReference>
<feature type="domain" description="HicB-like antitoxin of toxin-antitoxin system" evidence="1">
    <location>
        <begin position="6"/>
        <end position="117"/>
    </location>
</feature>
<keyword evidence="3" id="KW-1185">Reference proteome</keyword>
<dbReference type="Proteomes" id="UP000292927">
    <property type="component" value="Unassembled WGS sequence"/>
</dbReference>
<reference evidence="2 3" key="1">
    <citation type="submission" date="2019-02" db="EMBL/GenBank/DDBJ databases">
        <title>Genomic Encyclopedia of Type Strains, Phase IV (KMG-IV): sequencing the most valuable type-strain genomes for metagenomic binning, comparative biology and taxonomic classification.</title>
        <authorList>
            <person name="Goeker M."/>
        </authorList>
    </citation>
    <scope>NUCLEOTIDE SEQUENCE [LARGE SCALE GENOMIC DNA]</scope>
    <source>
        <strain evidence="2 3">DSM 29486</strain>
    </source>
</reference>
<dbReference type="EMBL" id="SGXF01000001">
    <property type="protein sequence ID" value="RZT02916.1"/>
    <property type="molecule type" value="Genomic_DNA"/>
</dbReference>
<evidence type="ECO:0000313" key="3">
    <source>
        <dbReference type="Proteomes" id="UP000292927"/>
    </source>
</evidence>